<organism evidence="1 2">
    <name type="scientific">Bagarius yarrelli</name>
    <name type="common">Goonch</name>
    <name type="synonym">Bagrus yarrelli</name>
    <dbReference type="NCBI Taxonomy" id="175774"/>
    <lineage>
        <taxon>Eukaryota</taxon>
        <taxon>Metazoa</taxon>
        <taxon>Chordata</taxon>
        <taxon>Craniata</taxon>
        <taxon>Vertebrata</taxon>
        <taxon>Euteleostomi</taxon>
        <taxon>Actinopterygii</taxon>
        <taxon>Neopterygii</taxon>
        <taxon>Teleostei</taxon>
        <taxon>Ostariophysi</taxon>
        <taxon>Siluriformes</taxon>
        <taxon>Sisoridae</taxon>
        <taxon>Sisorinae</taxon>
        <taxon>Bagarius</taxon>
    </lineage>
</organism>
<reference evidence="1 2" key="1">
    <citation type="journal article" date="2019" name="Genome Biol. Evol.">
        <title>Whole-Genome Sequencing of the Giant Devil Catfish, Bagarius yarrelli.</title>
        <authorList>
            <person name="Jiang W."/>
            <person name="Lv Y."/>
            <person name="Cheng L."/>
            <person name="Yang K."/>
            <person name="Chao B."/>
            <person name="Wang X."/>
            <person name="Li Y."/>
            <person name="Pan X."/>
            <person name="You X."/>
            <person name="Zhang Y."/>
            <person name="Yang J."/>
            <person name="Li J."/>
            <person name="Zhang X."/>
            <person name="Liu S."/>
            <person name="Sun C."/>
            <person name="Yang J."/>
            <person name="Shi Q."/>
        </authorList>
    </citation>
    <scope>NUCLEOTIDE SEQUENCE [LARGE SCALE GENOMIC DNA]</scope>
    <source>
        <strain evidence="1">JWS20170419001</strain>
        <tissue evidence="1">Muscle</tissue>
    </source>
</reference>
<dbReference type="Proteomes" id="UP000319801">
    <property type="component" value="Unassembled WGS sequence"/>
</dbReference>
<keyword evidence="2" id="KW-1185">Reference proteome</keyword>
<protein>
    <submittedName>
        <fullName evidence="1">Uncharacterized protein</fullName>
    </submittedName>
</protein>
<accession>A0A556UY54</accession>
<dbReference type="AlphaFoldDB" id="A0A556UY54"/>
<sequence length="189" mass="20898">MLLDDLFKAARQKADLGTGVGKQTYGWSYLSLLGLRVRDLDLDLEREADLDRERDQERLKKHKPQSICASSFGFEIVNGCDDFLTWIEIETGICNEGRTLPFLVYTLRNTVNFDIRGIRGKEWVLNGFAPASSSSFAETVAVVGIVSPVTTLVASIVRIKRTSTCSAVSALPRHASGQLHTNPRSAQQP</sequence>
<gene>
    <name evidence="1" type="ORF">Baya_10832</name>
</gene>
<dbReference type="EMBL" id="VCAZ01000076">
    <property type="protein sequence ID" value="TSP46818.1"/>
    <property type="molecule type" value="Genomic_DNA"/>
</dbReference>
<comment type="caution">
    <text evidence="1">The sequence shown here is derived from an EMBL/GenBank/DDBJ whole genome shotgun (WGS) entry which is preliminary data.</text>
</comment>
<name>A0A556UY54_BAGYA</name>
<evidence type="ECO:0000313" key="2">
    <source>
        <dbReference type="Proteomes" id="UP000319801"/>
    </source>
</evidence>
<evidence type="ECO:0000313" key="1">
    <source>
        <dbReference type="EMBL" id="TSP46818.1"/>
    </source>
</evidence>
<proteinExistence type="predicted"/>